<reference evidence="2 3" key="1">
    <citation type="submission" date="2015-09" db="EMBL/GenBank/DDBJ databases">
        <title>Trachymyrmex zeteki WGS genome.</title>
        <authorList>
            <person name="Nygaard S."/>
            <person name="Hu H."/>
            <person name="Boomsma J."/>
            <person name="Zhang G."/>
        </authorList>
    </citation>
    <scope>NUCLEOTIDE SEQUENCE [LARGE SCALE GENOMIC DNA]</scope>
    <source>
        <strain evidence="2">Tzet28-1</strain>
        <tissue evidence="2">Whole body</tissue>
    </source>
</reference>
<feature type="non-terminal residue" evidence="2">
    <location>
        <position position="1"/>
    </location>
</feature>
<feature type="compositionally biased region" description="Basic and acidic residues" evidence="1">
    <location>
        <begin position="77"/>
        <end position="87"/>
    </location>
</feature>
<gene>
    <name evidence="2" type="ORF">ALC60_07762</name>
</gene>
<evidence type="ECO:0000256" key="1">
    <source>
        <dbReference type="SAM" id="MobiDB-lite"/>
    </source>
</evidence>
<name>A0A151WZB7_9HYME</name>
<feature type="compositionally biased region" description="Acidic residues" evidence="1">
    <location>
        <begin position="124"/>
        <end position="134"/>
    </location>
</feature>
<proteinExistence type="predicted"/>
<dbReference type="AlphaFoldDB" id="A0A151WZB7"/>
<evidence type="ECO:0000313" key="2">
    <source>
        <dbReference type="EMBL" id="KYQ53035.1"/>
    </source>
</evidence>
<dbReference type="EMBL" id="KQ982649">
    <property type="protein sequence ID" value="KYQ53035.1"/>
    <property type="molecule type" value="Genomic_DNA"/>
</dbReference>
<keyword evidence="3" id="KW-1185">Reference proteome</keyword>
<evidence type="ECO:0000313" key="3">
    <source>
        <dbReference type="Proteomes" id="UP000075809"/>
    </source>
</evidence>
<sequence length="157" mass="17465">VRNIVTPCGEGRVTTRSYEGLVQAGSTFPGRKRIVKSNTESNRVESEGPESAVPHIVAHGRRTFVHGPVAPPFPPRGDTKLTRSQWRDRSSKKITKYGTLLPEFIVRHFAARLVVLVGAAGPVEEGDEEEEEEKDCMTIGGETRENGERTRKERLEN</sequence>
<accession>A0A151WZB7</accession>
<organism evidence="2 3">
    <name type="scientific">Mycetomoellerius zeteki</name>
    <dbReference type="NCBI Taxonomy" id="64791"/>
    <lineage>
        <taxon>Eukaryota</taxon>
        <taxon>Metazoa</taxon>
        <taxon>Ecdysozoa</taxon>
        <taxon>Arthropoda</taxon>
        <taxon>Hexapoda</taxon>
        <taxon>Insecta</taxon>
        <taxon>Pterygota</taxon>
        <taxon>Neoptera</taxon>
        <taxon>Endopterygota</taxon>
        <taxon>Hymenoptera</taxon>
        <taxon>Apocrita</taxon>
        <taxon>Aculeata</taxon>
        <taxon>Formicoidea</taxon>
        <taxon>Formicidae</taxon>
        <taxon>Myrmicinae</taxon>
        <taxon>Mycetomoellerius</taxon>
    </lineage>
</organism>
<feature type="region of interest" description="Disordered" evidence="1">
    <location>
        <begin position="66"/>
        <end position="87"/>
    </location>
</feature>
<feature type="region of interest" description="Disordered" evidence="1">
    <location>
        <begin position="122"/>
        <end position="157"/>
    </location>
</feature>
<protein>
    <submittedName>
        <fullName evidence="2">Uncharacterized protein</fullName>
    </submittedName>
</protein>
<dbReference type="Proteomes" id="UP000075809">
    <property type="component" value="Unassembled WGS sequence"/>
</dbReference>
<feature type="compositionally biased region" description="Basic and acidic residues" evidence="1">
    <location>
        <begin position="142"/>
        <end position="157"/>
    </location>
</feature>